<feature type="compositionally biased region" description="Basic and acidic residues" evidence="1">
    <location>
        <begin position="64"/>
        <end position="74"/>
    </location>
</feature>
<evidence type="ECO:0000313" key="3">
    <source>
        <dbReference type="Proteomes" id="UP001611383"/>
    </source>
</evidence>
<evidence type="ECO:0000256" key="1">
    <source>
        <dbReference type="SAM" id="MobiDB-lite"/>
    </source>
</evidence>
<proteinExistence type="predicted"/>
<feature type="region of interest" description="Disordered" evidence="1">
    <location>
        <begin position="26"/>
        <end position="74"/>
    </location>
</feature>
<dbReference type="Proteomes" id="UP001611383">
    <property type="component" value="Chromosome"/>
</dbReference>
<gene>
    <name evidence="2" type="ORF">F0U60_01620</name>
</gene>
<feature type="compositionally biased region" description="Low complexity" evidence="1">
    <location>
        <begin position="26"/>
        <end position="40"/>
    </location>
</feature>
<protein>
    <recommendedName>
        <fullName evidence="4">Lipoprotein</fullName>
    </recommendedName>
</protein>
<organism evidence="2 3">
    <name type="scientific">Archangium minus</name>
    <dbReference type="NCBI Taxonomy" id="83450"/>
    <lineage>
        <taxon>Bacteria</taxon>
        <taxon>Pseudomonadati</taxon>
        <taxon>Myxococcota</taxon>
        <taxon>Myxococcia</taxon>
        <taxon>Myxococcales</taxon>
        <taxon>Cystobacterineae</taxon>
        <taxon>Archangiaceae</taxon>
        <taxon>Archangium</taxon>
    </lineage>
</organism>
<sequence length="128" mass="14578">MDSATNACRQNPAYCASMAGEETVVPISPRVIRVVPPTTSNEQSEAPLQETPESDSSDTEETEDRVPSEEERNRRRDLCRDYYNRCIQARGGKPGRKYNETQCLACYDYCYRRGFWPARVNGKICRGT</sequence>
<feature type="compositionally biased region" description="Acidic residues" evidence="1">
    <location>
        <begin position="52"/>
        <end position="63"/>
    </location>
</feature>
<evidence type="ECO:0000313" key="2">
    <source>
        <dbReference type="EMBL" id="WNG42936.1"/>
    </source>
</evidence>
<keyword evidence="3" id="KW-1185">Reference proteome</keyword>
<reference evidence="2 3" key="1">
    <citation type="submission" date="2019-08" db="EMBL/GenBank/DDBJ databases">
        <title>Archangium and Cystobacter genomes.</title>
        <authorList>
            <person name="Chen I.-C.K."/>
            <person name="Wielgoss S."/>
        </authorList>
    </citation>
    <scope>NUCLEOTIDE SEQUENCE [LARGE SCALE GENOMIC DNA]</scope>
    <source>
        <strain evidence="2 3">Cbm 6</strain>
    </source>
</reference>
<accession>A0ABY9WPN2</accession>
<dbReference type="EMBL" id="CP043494">
    <property type="protein sequence ID" value="WNG42936.1"/>
    <property type="molecule type" value="Genomic_DNA"/>
</dbReference>
<name>A0ABY9WPN2_9BACT</name>
<evidence type="ECO:0008006" key="4">
    <source>
        <dbReference type="Google" id="ProtNLM"/>
    </source>
</evidence>